<evidence type="ECO:0000313" key="6">
    <source>
        <dbReference type="EMBL" id="BDS14727.1"/>
    </source>
</evidence>
<dbReference type="GO" id="GO:0016020">
    <property type="term" value="C:membrane"/>
    <property type="evidence" value="ECO:0007669"/>
    <property type="project" value="UniProtKB-SubCell"/>
</dbReference>
<feature type="transmembrane region" description="Helical" evidence="5">
    <location>
        <begin position="79"/>
        <end position="108"/>
    </location>
</feature>
<feature type="transmembrane region" description="Helical" evidence="5">
    <location>
        <begin position="32"/>
        <end position="50"/>
    </location>
</feature>
<keyword evidence="4 5" id="KW-0472">Membrane</keyword>
<feature type="transmembrane region" description="Helical" evidence="5">
    <location>
        <begin position="114"/>
        <end position="134"/>
    </location>
</feature>
<feature type="transmembrane region" description="Helical" evidence="5">
    <location>
        <begin position="332"/>
        <end position="353"/>
    </location>
</feature>
<feature type="transmembrane region" description="Helical" evidence="5">
    <location>
        <begin position="229"/>
        <end position="250"/>
    </location>
</feature>
<organism evidence="6 7">
    <name type="scientific">Aureispira anguillae</name>
    <dbReference type="NCBI Taxonomy" id="2864201"/>
    <lineage>
        <taxon>Bacteria</taxon>
        <taxon>Pseudomonadati</taxon>
        <taxon>Bacteroidota</taxon>
        <taxon>Saprospiria</taxon>
        <taxon>Saprospirales</taxon>
        <taxon>Saprospiraceae</taxon>
        <taxon>Aureispira</taxon>
    </lineage>
</organism>
<dbReference type="RefSeq" id="WP_264789938.1">
    <property type="nucleotide sequence ID" value="NZ_AP026867.1"/>
</dbReference>
<keyword evidence="7" id="KW-1185">Reference proteome</keyword>
<feature type="transmembrane region" description="Helical" evidence="5">
    <location>
        <begin position="279"/>
        <end position="302"/>
    </location>
</feature>
<comment type="subcellular location">
    <subcellularLocation>
        <location evidence="1">Membrane</location>
        <topology evidence="1">Multi-pass membrane protein</topology>
    </subcellularLocation>
</comment>
<feature type="transmembrane region" description="Helical" evidence="5">
    <location>
        <begin position="394"/>
        <end position="416"/>
    </location>
</feature>
<proteinExistence type="predicted"/>
<keyword evidence="3 5" id="KW-1133">Transmembrane helix</keyword>
<gene>
    <name evidence="6" type="ORF">AsAng_0055090</name>
</gene>
<evidence type="ECO:0000313" key="7">
    <source>
        <dbReference type="Proteomes" id="UP001060919"/>
    </source>
</evidence>
<dbReference type="KEGG" id="aup:AsAng_0055090"/>
<keyword evidence="2 5" id="KW-0812">Transmembrane</keyword>
<feature type="transmembrane region" description="Helical" evidence="5">
    <location>
        <begin position="146"/>
        <end position="163"/>
    </location>
</feature>
<dbReference type="AlphaFoldDB" id="A0A916DWE9"/>
<feature type="transmembrane region" description="Helical" evidence="5">
    <location>
        <begin position="183"/>
        <end position="208"/>
    </location>
</feature>
<evidence type="ECO:0000256" key="4">
    <source>
        <dbReference type="ARBA" id="ARBA00023136"/>
    </source>
</evidence>
<evidence type="ECO:0000256" key="5">
    <source>
        <dbReference type="SAM" id="Phobius"/>
    </source>
</evidence>
<evidence type="ECO:0000256" key="1">
    <source>
        <dbReference type="ARBA" id="ARBA00004141"/>
    </source>
</evidence>
<accession>A0A916DWE9</accession>
<protein>
    <submittedName>
        <fullName evidence="6">Nramp family divalent metal transporter</fullName>
    </submittedName>
</protein>
<evidence type="ECO:0000256" key="3">
    <source>
        <dbReference type="ARBA" id="ARBA00022989"/>
    </source>
</evidence>
<sequence>MTKKNILQSLGPGLLFAGAAVGVSHLVYSTKAGAIYGFGLIWLVFMANIFKYPFFEFGPRYAAATGESLLRGYQRLGNWVLGLFSIITLCTMFTIQAAVTIVTASLAVHLFGNGISLMFWAAILLLVCAGILTIGRYKLLDNLMKFIIITLTLITFITVIIAFKQTTSPIRWAQEFPMEGIGLTFVIAFMGWMPAPLDLSVWHSLWALEKQKQTQDDFNLKKSLFDFNVGYIGTTILALFFVALGALVMYNSGTAFSPKGAVFAKQLIELYTTTLGNSMGLFIGLAAFITMFSTTVTCLDALPRSMAKAHVLLMKKNTATHSTNTQADSSRVYYFGWLGTLVIGSLVILNLFLTNMASFLMVATILSFLTTPFFAIVNYILVTRYLPKEQQPSMIIKALSGLGIVYLFVFCGIYIWSLL</sequence>
<name>A0A916DWE9_9BACT</name>
<feature type="transmembrane region" description="Helical" evidence="5">
    <location>
        <begin position="359"/>
        <end position="382"/>
    </location>
</feature>
<dbReference type="NCBIfam" id="NF037982">
    <property type="entry name" value="Nramp_1"/>
    <property type="match status" value="1"/>
</dbReference>
<dbReference type="EMBL" id="AP026867">
    <property type="protein sequence ID" value="BDS14727.1"/>
    <property type="molecule type" value="Genomic_DNA"/>
</dbReference>
<reference evidence="6" key="1">
    <citation type="submission" date="2022-09" db="EMBL/GenBank/DDBJ databases">
        <title>Aureispira anguillicida sp. nov., isolated from Leptocephalus of Japanese eel Anguilla japonica.</title>
        <authorList>
            <person name="Yuasa K."/>
            <person name="Mekata T."/>
            <person name="Ikunari K."/>
        </authorList>
    </citation>
    <scope>NUCLEOTIDE SEQUENCE</scope>
    <source>
        <strain evidence="6">EL160426</strain>
    </source>
</reference>
<dbReference type="InterPro" id="IPR001046">
    <property type="entry name" value="NRAMP_fam"/>
</dbReference>
<evidence type="ECO:0000256" key="2">
    <source>
        <dbReference type="ARBA" id="ARBA00022692"/>
    </source>
</evidence>
<dbReference type="Pfam" id="PF01566">
    <property type="entry name" value="Nramp"/>
    <property type="match status" value="1"/>
</dbReference>
<dbReference type="Proteomes" id="UP001060919">
    <property type="component" value="Chromosome"/>
</dbReference>
<dbReference type="GO" id="GO:0046873">
    <property type="term" value="F:metal ion transmembrane transporter activity"/>
    <property type="evidence" value="ECO:0007669"/>
    <property type="project" value="InterPro"/>
</dbReference>